<organism evidence="3 4">
    <name type="scientific">Pseudoruegeria aquimaris</name>
    <dbReference type="NCBI Taxonomy" id="393663"/>
    <lineage>
        <taxon>Bacteria</taxon>
        <taxon>Pseudomonadati</taxon>
        <taxon>Pseudomonadota</taxon>
        <taxon>Alphaproteobacteria</taxon>
        <taxon>Rhodobacterales</taxon>
        <taxon>Roseobacteraceae</taxon>
        <taxon>Pseudoruegeria</taxon>
    </lineage>
</organism>
<dbReference type="Proteomes" id="UP000193409">
    <property type="component" value="Unassembled WGS sequence"/>
</dbReference>
<dbReference type="InterPro" id="IPR009003">
    <property type="entry name" value="Peptidase_S1_PA"/>
</dbReference>
<dbReference type="InterPro" id="IPR036365">
    <property type="entry name" value="PGBD-like_sf"/>
</dbReference>
<feature type="signal peptide" evidence="1">
    <location>
        <begin position="1"/>
        <end position="22"/>
    </location>
</feature>
<dbReference type="Pfam" id="PF13365">
    <property type="entry name" value="Trypsin_2"/>
    <property type="match status" value="1"/>
</dbReference>
<evidence type="ECO:0000259" key="2">
    <source>
        <dbReference type="Pfam" id="PF01471"/>
    </source>
</evidence>
<dbReference type="RefSeq" id="WP_085868617.1">
    <property type="nucleotide sequence ID" value="NZ_FWFQ01000013.1"/>
</dbReference>
<gene>
    <name evidence="3" type="ORF">PSA7680_02055</name>
</gene>
<protein>
    <submittedName>
        <fullName evidence="3">Putative peptidoglycan binding domain protein</fullName>
    </submittedName>
</protein>
<dbReference type="InterPro" id="IPR002477">
    <property type="entry name" value="Peptidoglycan-bd-like"/>
</dbReference>
<dbReference type="SUPFAM" id="SSF47090">
    <property type="entry name" value="PGBD-like"/>
    <property type="match status" value="1"/>
</dbReference>
<name>A0A1Y5SI21_9RHOB</name>
<sequence>MKKTLSASALFLATCLPMSALAQSTYWLQVEAQPSLREGQERARAYAGAFDDVNGFALSSGWYAISLGPYSREDAERLRRELRFENLIPRDAYIVDGSRFRQQFWPVGASSRTAAPVPLEPQSGEGSTIVLNLPEAGEGAETAETAIEAPAFVPDETPAQARRSEARLSRAEKRELQTALQWEGHYKAAIDGSFGAGTRRAMEAYQIAEGLPPTGVLTTAQREKLLSDYRREVAELGLTRVLDDTALIEIDLPLGMVELDRYEAPFAHYNAKDPDSPVRALLISEPGTPDTLAGLYDVMQTLDIVPLSGERKLGRNSFTIEGEGSEIRSYTYVRHEDGVLKGFTLVWPTGDDNRFERVREAMRASFTPFGNRAMPQSLGARREDQAVDLLAGLEIRKPTRSRSGFYINVAGTVLTTAEAVRGCDQVTLDESTLAQVALEDEELGIAVLTPQDELAPIAYADFSTLPPQLRSEVAVAGYSYEGLLGAPTLTYGTLDDLRGLQGEETRQRLALAALPGDIGGPVFDSGGAVVGLLLPQPEAGGRKLPADVSFAVPAEAIAKALAARGLRLHDAEGVDGRMHPEDLSGLAADMTVLVSCWN</sequence>
<evidence type="ECO:0000313" key="4">
    <source>
        <dbReference type="Proteomes" id="UP000193409"/>
    </source>
</evidence>
<dbReference type="EMBL" id="FWFQ01000013">
    <property type="protein sequence ID" value="SLN41326.1"/>
    <property type="molecule type" value="Genomic_DNA"/>
</dbReference>
<dbReference type="PANTHER" id="PTHR43019:SF46">
    <property type="entry name" value="SERINE PROTEASE"/>
    <property type="match status" value="1"/>
</dbReference>
<dbReference type="AlphaFoldDB" id="A0A1Y5SI21"/>
<evidence type="ECO:0000313" key="3">
    <source>
        <dbReference type="EMBL" id="SLN41326.1"/>
    </source>
</evidence>
<dbReference type="Gene3D" id="1.10.101.10">
    <property type="entry name" value="PGBD-like superfamily/PGBD"/>
    <property type="match status" value="1"/>
</dbReference>
<dbReference type="OrthoDB" id="6810892at2"/>
<feature type="domain" description="Peptidoglycan binding-like" evidence="2">
    <location>
        <begin position="173"/>
        <end position="225"/>
    </location>
</feature>
<keyword evidence="1" id="KW-0732">Signal</keyword>
<dbReference type="InterPro" id="IPR036366">
    <property type="entry name" value="PGBDSf"/>
</dbReference>
<feature type="chain" id="PRO_5012260873" evidence="1">
    <location>
        <begin position="23"/>
        <end position="598"/>
    </location>
</feature>
<dbReference type="Gene3D" id="2.40.10.120">
    <property type="match status" value="1"/>
</dbReference>
<reference evidence="3 4" key="1">
    <citation type="submission" date="2017-03" db="EMBL/GenBank/DDBJ databases">
        <authorList>
            <person name="Afonso C.L."/>
            <person name="Miller P.J."/>
            <person name="Scott M.A."/>
            <person name="Spackman E."/>
            <person name="Goraichik I."/>
            <person name="Dimitrov K.M."/>
            <person name="Suarez D.L."/>
            <person name="Swayne D.E."/>
        </authorList>
    </citation>
    <scope>NUCLEOTIDE SEQUENCE [LARGE SCALE GENOMIC DNA]</scope>
    <source>
        <strain evidence="3 4">CECT 7680</strain>
    </source>
</reference>
<evidence type="ECO:0000256" key="1">
    <source>
        <dbReference type="SAM" id="SignalP"/>
    </source>
</evidence>
<dbReference type="Pfam" id="PF01471">
    <property type="entry name" value="PG_binding_1"/>
    <property type="match status" value="1"/>
</dbReference>
<keyword evidence="4" id="KW-1185">Reference proteome</keyword>
<dbReference type="PANTHER" id="PTHR43019">
    <property type="entry name" value="SERINE ENDOPROTEASE DEGS"/>
    <property type="match status" value="1"/>
</dbReference>
<dbReference type="SUPFAM" id="SSF50494">
    <property type="entry name" value="Trypsin-like serine proteases"/>
    <property type="match status" value="1"/>
</dbReference>
<proteinExistence type="predicted"/>
<accession>A0A1Y5SI21</accession>